<keyword evidence="1" id="KW-0472">Membrane</keyword>
<comment type="caution">
    <text evidence="3">The sequence shown here is derived from an EMBL/GenBank/DDBJ whole genome shotgun (WGS) entry which is preliminary data.</text>
</comment>
<dbReference type="EMBL" id="BOVK01000025">
    <property type="protein sequence ID" value="GIQ69181.1"/>
    <property type="molecule type" value="Genomic_DNA"/>
</dbReference>
<dbReference type="RefSeq" id="WP_213411988.1">
    <property type="nucleotide sequence ID" value="NZ_BOVK01000025.1"/>
</dbReference>
<keyword evidence="1" id="KW-0812">Transmembrane</keyword>
<dbReference type="Proteomes" id="UP000677918">
    <property type="component" value="Unassembled WGS sequence"/>
</dbReference>
<keyword evidence="4" id="KW-1185">Reference proteome</keyword>
<feature type="domain" description="Membrane protein NfeD2 N-terminal transmembrane" evidence="2">
    <location>
        <begin position="3"/>
        <end position="103"/>
    </location>
</feature>
<feature type="transmembrane region" description="Helical" evidence="1">
    <location>
        <begin position="47"/>
        <end position="64"/>
    </location>
</feature>
<organism evidence="3 4">
    <name type="scientific">Xylanibacillus composti</name>
    <dbReference type="NCBI Taxonomy" id="1572762"/>
    <lineage>
        <taxon>Bacteria</taxon>
        <taxon>Bacillati</taxon>
        <taxon>Bacillota</taxon>
        <taxon>Bacilli</taxon>
        <taxon>Bacillales</taxon>
        <taxon>Paenibacillaceae</taxon>
        <taxon>Xylanibacillus</taxon>
    </lineage>
</organism>
<gene>
    <name evidence="3" type="ORF">XYCOK13_20050</name>
</gene>
<protein>
    <recommendedName>
        <fullName evidence="2">Membrane protein NfeD2 N-terminal transmembrane domain-containing protein</fullName>
    </recommendedName>
</protein>
<keyword evidence="1" id="KW-1133">Transmembrane helix</keyword>
<evidence type="ECO:0000313" key="4">
    <source>
        <dbReference type="Proteomes" id="UP000677918"/>
    </source>
</evidence>
<dbReference type="InterPro" id="IPR058653">
    <property type="entry name" value="NfeD2_TM"/>
</dbReference>
<proteinExistence type="predicted"/>
<dbReference type="Pfam" id="PF25842">
    <property type="entry name" value="NfeD_TM"/>
    <property type="match status" value="1"/>
</dbReference>
<evidence type="ECO:0000313" key="3">
    <source>
        <dbReference type="EMBL" id="GIQ69181.1"/>
    </source>
</evidence>
<accession>A0A8J4H447</accession>
<sequence>MLELYWGCLIFGVLFVLVSVVLGDLIGSWFDGALEFLSLDAPDFIHPMTIVGGLTVFGGAGVLLTQYAPLAVWQTAVVSLTAAVLSSTVVFWAYVRSMKQAENSLAYTMSELEGKIGEVNIPIPAGGFGEVKVQLGTSTVYEIASGFDGTEHATGSKVIVVEVRDGVLLVADFAQSMQLE</sequence>
<dbReference type="AlphaFoldDB" id="A0A8J4H447"/>
<dbReference type="InterPro" id="IPR012340">
    <property type="entry name" value="NA-bd_OB-fold"/>
</dbReference>
<name>A0A8J4H447_9BACL</name>
<evidence type="ECO:0000259" key="2">
    <source>
        <dbReference type="Pfam" id="PF25842"/>
    </source>
</evidence>
<feature type="transmembrane region" description="Helical" evidence="1">
    <location>
        <begin position="76"/>
        <end position="95"/>
    </location>
</feature>
<evidence type="ECO:0000256" key="1">
    <source>
        <dbReference type="SAM" id="Phobius"/>
    </source>
</evidence>
<dbReference type="Gene3D" id="2.40.50.140">
    <property type="entry name" value="Nucleic acid-binding proteins"/>
    <property type="match status" value="1"/>
</dbReference>
<reference evidence="3" key="1">
    <citation type="submission" date="2021-04" db="EMBL/GenBank/DDBJ databases">
        <title>Draft genome sequence of Xylanibacillus composti strain K13.</title>
        <authorList>
            <person name="Uke A."/>
            <person name="Chhe C."/>
            <person name="Baramee S."/>
            <person name="Kosugi A."/>
        </authorList>
    </citation>
    <scope>NUCLEOTIDE SEQUENCE</scope>
    <source>
        <strain evidence="3">K13</strain>
    </source>
</reference>